<protein>
    <recommendedName>
        <fullName evidence="8">Apolipoprotein N-acyltransferase</fullName>
        <shortName evidence="8">ALP N-acyltransferase</shortName>
        <ecNumber evidence="8">2.3.1.269</ecNumber>
    </recommendedName>
</protein>
<reference evidence="10 11" key="1">
    <citation type="journal article" date="2022" name="Front. Microbiol.">
        <title>High genomic differentiation and limited gene flow indicate recent cryptic speciation within the genus Laspinema (cyanobacteria).</title>
        <authorList>
            <person name="Stanojkovic A."/>
            <person name="Skoupy S."/>
            <person name="Skaloud P."/>
            <person name="Dvorak P."/>
        </authorList>
    </citation>
    <scope>NUCLEOTIDE SEQUENCE [LARGE SCALE GENOMIC DNA]</scope>
    <source>
        <strain evidence="10 11">D2a</strain>
    </source>
</reference>
<evidence type="ECO:0000256" key="6">
    <source>
        <dbReference type="ARBA" id="ARBA00023136"/>
    </source>
</evidence>
<dbReference type="Gene3D" id="3.60.110.10">
    <property type="entry name" value="Carbon-nitrogen hydrolase"/>
    <property type="match status" value="1"/>
</dbReference>
<feature type="transmembrane region" description="Helical" evidence="8">
    <location>
        <begin position="6"/>
        <end position="26"/>
    </location>
</feature>
<dbReference type="InterPro" id="IPR036526">
    <property type="entry name" value="C-N_Hydrolase_sf"/>
</dbReference>
<feature type="domain" description="CN hydrolase" evidence="9">
    <location>
        <begin position="240"/>
        <end position="484"/>
    </location>
</feature>
<evidence type="ECO:0000313" key="11">
    <source>
        <dbReference type="Proteomes" id="UP001525890"/>
    </source>
</evidence>
<name>A0ABT2MTT9_9CYAN</name>
<keyword evidence="5 8" id="KW-1133">Transmembrane helix</keyword>
<dbReference type="HAMAP" id="MF_01148">
    <property type="entry name" value="Lnt"/>
    <property type="match status" value="1"/>
</dbReference>
<feature type="transmembrane region" description="Helical" evidence="8">
    <location>
        <begin position="166"/>
        <end position="191"/>
    </location>
</feature>
<dbReference type="Proteomes" id="UP001525890">
    <property type="component" value="Unassembled WGS sequence"/>
</dbReference>
<keyword evidence="3 8" id="KW-0808">Transferase</keyword>
<evidence type="ECO:0000259" key="9">
    <source>
        <dbReference type="PROSITE" id="PS50263"/>
    </source>
</evidence>
<evidence type="ECO:0000313" key="10">
    <source>
        <dbReference type="EMBL" id="MCT7968156.1"/>
    </source>
</evidence>
<comment type="pathway">
    <text evidence="8">Protein modification; lipoprotein biosynthesis (N-acyl transfer).</text>
</comment>
<evidence type="ECO:0000256" key="3">
    <source>
        <dbReference type="ARBA" id="ARBA00022679"/>
    </source>
</evidence>
<feature type="transmembrane region" description="Helical" evidence="8">
    <location>
        <begin position="122"/>
        <end position="146"/>
    </location>
</feature>
<keyword evidence="6 8" id="KW-0472">Membrane</keyword>
<comment type="caution">
    <text evidence="10">The sequence shown here is derived from an EMBL/GenBank/DDBJ whole genome shotgun (WGS) entry which is preliminary data.</text>
</comment>
<dbReference type="PROSITE" id="PS50263">
    <property type="entry name" value="CN_HYDROLASE"/>
    <property type="match status" value="1"/>
</dbReference>
<dbReference type="PANTHER" id="PTHR38686">
    <property type="entry name" value="APOLIPOPROTEIN N-ACYLTRANSFERASE"/>
    <property type="match status" value="1"/>
</dbReference>
<comment type="similarity">
    <text evidence="8">Belongs to the CN hydrolase family. Apolipoprotein N-acyltransferase subfamily.</text>
</comment>
<dbReference type="Pfam" id="PF20154">
    <property type="entry name" value="LNT_N"/>
    <property type="match status" value="1"/>
</dbReference>
<dbReference type="SUPFAM" id="SSF56317">
    <property type="entry name" value="Carbon-nitrogen hydrolase"/>
    <property type="match status" value="1"/>
</dbReference>
<comment type="function">
    <text evidence="8">Catalyzes the phospholipid dependent N-acylation of the N-terminal cysteine of apolipoprotein, the last step in lipoprotein maturation.</text>
</comment>
<feature type="transmembrane region" description="Helical" evidence="8">
    <location>
        <begin position="75"/>
        <end position="102"/>
    </location>
</feature>
<evidence type="ECO:0000256" key="1">
    <source>
        <dbReference type="ARBA" id="ARBA00004651"/>
    </source>
</evidence>
<keyword evidence="2 8" id="KW-1003">Cell membrane</keyword>
<dbReference type="Pfam" id="PF00795">
    <property type="entry name" value="CN_hydrolase"/>
    <property type="match status" value="1"/>
</dbReference>
<accession>A0ABT2MTT9</accession>
<evidence type="ECO:0000256" key="7">
    <source>
        <dbReference type="ARBA" id="ARBA00023315"/>
    </source>
</evidence>
<dbReference type="NCBIfam" id="TIGR00546">
    <property type="entry name" value="lnt"/>
    <property type="match status" value="1"/>
</dbReference>
<dbReference type="InterPro" id="IPR045378">
    <property type="entry name" value="LNT_N"/>
</dbReference>
<dbReference type="EMBL" id="JAMXFF010000027">
    <property type="protein sequence ID" value="MCT7968156.1"/>
    <property type="molecule type" value="Genomic_DNA"/>
</dbReference>
<sequence>MGLTPAPVNAWPLAWIALVPLWILLVKPGEKSSATQRIFHWKFLGWPLLWGIGYHGIALFWITGIHPMTWLGVPWLASLAIASFCWTFITLLGAALVTLWAITLTAIIRLFTKVFGHPPSPWVRVAIATAIWCSLEAIWSAGNLWWTALAYTQSHQNLVILHLGQLSGPTTITGAIVIVNGLIAEAILSFNSDQNSPTRTRKLLLASPIILFLILHGIGFALYNRPLTQSPETALTVGIIQGNIPNEIKFDSQGWRRALEGYTTGYQQLAEAGVDGILIPETAFPYLWTPENIRYSSFYQAIRDYNAVAWVGTFGSGEGNFTNSLVTVTPDGETFSRYDKTKLVPLGEYIPFEEIFGKIVSRLSPLEARLVAGKPDQVFDTPFGRAIAGICYDSAFSELFRRQAAAGGEFILSASNDAHYTATMMEQHHAQDVMRAIETDRWAVRATNTGYSAIVNPQGKTIWISEPNTYQIHADTIYRRQTQTLYVRWGDWLLFGFWGLAAIGCGVDWRRG</sequence>
<keyword evidence="7 8" id="KW-0012">Acyltransferase</keyword>
<comment type="catalytic activity">
    <reaction evidence="8">
        <text>N-terminal S-1,2-diacyl-sn-glyceryl-L-cysteinyl-[lipoprotein] + a glycerophospholipid = N-acyl-S-1,2-diacyl-sn-glyceryl-L-cysteinyl-[lipoprotein] + a 2-acyl-sn-glycero-3-phospholipid + H(+)</text>
        <dbReference type="Rhea" id="RHEA:48228"/>
        <dbReference type="Rhea" id="RHEA-COMP:14681"/>
        <dbReference type="Rhea" id="RHEA-COMP:14684"/>
        <dbReference type="ChEBI" id="CHEBI:15378"/>
        <dbReference type="ChEBI" id="CHEBI:136912"/>
        <dbReference type="ChEBI" id="CHEBI:140656"/>
        <dbReference type="ChEBI" id="CHEBI:140657"/>
        <dbReference type="ChEBI" id="CHEBI:140660"/>
        <dbReference type="EC" id="2.3.1.269"/>
    </reaction>
</comment>
<gene>
    <name evidence="8 10" type="primary">lnt</name>
    <name evidence="10" type="ORF">NG799_17730</name>
</gene>
<dbReference type="PANTHER" id="PTHR38686:SF1">
    <property type="entry name" value="APOLIPOPROTEIN N-ACYLTRANSFERASE"/>
    <property type="match status" value="1"/>
</dbReference>
<dbReference type="CDD" id="cd07571">
    <property type="entry name" value="ALP_N-acyl_transferase"/>
    <property type="match status" value="1"/>
</dbReference>
<dbReference type="RefSeq" id="WP_368007696.1">
    <property type="nucleotide sequence ID" value="NZ_JAMXFF010000027.1"/>
</dbReference>
<feature type="transmembrane region" description="Helical" evidence="8">
    <location>
        <begin position="203"/>
        <end position="223"/>
    </location>
</feature>
<dbReference type="InterPro" id="IPR003010">
    <property type="entry name" value="C-N_Hydrolase"/>
</dbReference>
<evidence type="ECO:0000256" key="5">
    <source>
        <dbReference type="ARBA" id="ARBA00022989"/>
    </source>
</evidence>
<organism evidence="10 11">
    <name type="scientific">Laspinema palackyanum D2a</name>
    <dbReference type="NCBI Taxonomy" id="2953684"/>
    <lineage>
        <taxon>Bacteria</taxon>
        <taxon>Bacillati</taxon>
        <taxon>Cyanobacteriota</taxon>
        <taxon>Cyanophyceae</taxon>
        <taxon>Oscillatoriophycideae</taxon>
        <taxon>Oscillatoriales</taxon>
        <taxon>Laspinemataceae</taxon>
        <taxon>Laspinema</taxon>
        <taxon>Laspinema palackyanum</taxon>
    </lineage>
</organism>
<evidence type="ECO:0000256" key="4">
    <source>
        <dbReference type="ARBA" id="ARBA00022692"/>
    </source>
</evidence>
<keyword evidence="4 8" id="KW-0812">Transmembrane</keyword>
<comment type="subcellular location">
    <subcellularLocation>
        <location evidence="1 8">Cell membrane</location>
        <topology evidence="1 8">Multi-pass membrane protein</topology>
    </subcellularLocation>
</comment>
<proteinExistence type="inferred from homology"/>
<dbReference type="InterPro" id="IPR004563">
    <property type="entry name" value="Apolipo_AcylTrfase"/>
</dbReference>
<evidence type="ECO:0000256" key="8">
    <source>
        <dbReference type="HAMAP-Rule" id="MF_01148"/>
    </source>
</evidence>
<keyword evidence="11" id="KW-1185">Reference proteome</keyword>
<evidence type="ECO:0000256" key="2">
    <source>
        <dbReference type="ARBA" id="ARBA00022475"/>
    </source>
</evidence>
<dbReference type="EC" id="2.3.1.269" evidence="8"/>
<feature type="transmembrane region" description="Helical" evidence="8">
    <location>
        <begin position="38"/>
        <end position="63"/>
    </location>
</feature>